<reference evidence="2 3" key="1">
    <citation type="submission" date="2023-10" db="EMBL/GenBank/DDBJ databases">
        <title>Sphingomonas sp. HF-S4 16S ribosomal RNA gene Genome sequencing and assembly.</title>
        <authorList>
            <person name="Lee H."/>
        </authorList>
    </citation>
    <scope>NUCLEOTIDE SEQUENCE [LARGE SCALE GENOMIC DNA]</scope>
    <source>
        <strain evidence="2 3">HF-S4</strain>
    </source>
</reference>
<dbReference type="Pfam" id="PF05170">
    <property type="entry name" value="AsmA"/>
    <property type="match status" value="1"/>
</dbReference>
<dbReference type="EMBL" id="JAWJEJ010000001">
    <property type="protein sequence ID" value="MDV3455930.1"/>
    <property type="molecule type" value="Genomic_DNA"/>
</dbReference>
<sequence>MSRRVRNSLIAAAVVAGLLVLLAGAFPVSWFRGTVERTIASRFDTPVRIGALEREDFFSFAPIVQVRDIHIAQPQWAGQGDLASVRSLRLKLRTWGLLLGKVDAEIVSAEGVRLNLVRDAQRRANWKRDGDKAEGGGGSGIEVAQVRDAVIRYRDAVQRREFTLNVAINPDTGLAAKGNGQVDGAPVTLAARAAPMRAGQPWAFDATIDGAALGLTAKGSMAGPLRTDRMEFDMTARGDDLKRIDRIIEAGLFGTQPVKLAAHVRREDDAWIVERLRGTIGVSALSGRVTARKADGRTKLDGAAHFSRLRFDDLADNEGLAKQQALTRAIGPRVVPNTRINIAKIDKTDGQIAVRIDQIVGSSTVRGIRGTLKLDDRILTIDDLRIALARGTVAGRLAVDQRAGQPKPKVTLALDMANSSISALFGGGEVDGRLDARVRLAGVGDTIREAVGRSDGTIGVAARAGALPAKMAALMGFDIGKGLLGGDKGQAALRCAVVRLSLRGGRGVTQSLLIDTSLSQSRGTGSIGFPDERLALTLTGAPKGKGILRLPGSVSVNGTISAPEIVVPKETKSVGNVFKALGRAVTGSSGPAATDADCGALVRGAIG</sequence>
<gene>
    <name evidence="2" type="ORF">RZN05_02970</name>
</gene>
<accession>A0ABU3Y3I9</accession>
<feature type="domain" description="AsmA" evidence="1">
    <location>
        <begin position="10"/>
        <end position="132"/>
    </location>
</feature>
<comment type="caution">
    <text evidence="2">The sequence shown here is derived from an EMBL/GenBank/DDBJ whole genome shotgun (WGS) entry which is preliminary data.</text>
</comment>
<dbReference type="RefSeq" id="WP_317225135.1">
    <property type="nucleotide sequence ID" value="NZ_JAWJEJ010000001.1"/>
</dbReference>
<protein>
    <submittedName>
        <fullName evidence="2">AsmA family protein</fullName>
    </submittedName>
</protein>
<evidence type="ECO:0000259" key="1">
    <source>
        <dbReference type="Pfam" id="PF05170"/>
    </source>
</evidence>
<evidence type="ECO:0000313" key="2">
    <source>
        <dbReference type="EMBL" id="MDV3455930.1"/>
    </source>
</evidence>
<organism evidence="2 3">
    <name type="scientific">Sphingomonas agrestis</name>
    <dbReference type="NCBI Taxonomy" id="3080540"/>
    <lineage>
        <taxon>Bacteria</taxon>
        <taxon>Pseudomonadati</taxon>
        <taxon>Pseudomonadota</taxon>
        <taxon>Alphaproteobacteria</taxon>
        <taxon>Sphingomonadales</taxon>
        <taxon>Sphingomonadaceae</taxon>
        <taxon>Sphingomonas</taxon>
    </lineage>
</organism>
<dbReference type="InterPro" id="IPR007844">
    <property type="entry name" value="AsmA"/>
</dbReference>
<dbReference type="Proteomes" id="UP001273531">
    <property type="component" value="Unassembled WGS sequence"/>
</dbReference>
<proteinExistence type="predicted"/>
<keyword evidence="3" id="KW-1185">Reference proteome</keyword>
<dbReference type="InterPro" id="IPR052894">
    <property type="entry name" value="AsmA-related"/>
</dbReference>
<dbReference type="PANTHER" id="PTHR30441">
    <property type="entry name" value="DUF748 DOMAIN-CONTAINING PROTEIN"/>
    <property type="match status" value="1"/>
</dbReference>
<evidence type="ECO:0000313" key="3">
    <source>
        <dbReference type="Proteomes" id="UP001273531"/>
    </source>
</evidence>
<name>A0ABU3Y3I9_9SPHN</name>
<dbReference type="PANTHER" id="PTHR30441:SF4">
    <property type="entry name" value="PROTEIN ASMA"/>
    <property type="match status" value="1"/>
</dbReference>